<dbReference type="OrthoDB" id="3182677at2759"/>
<proteinExistence type="predicted"/>
<evidence type="ECO:0000313" key="2">
    <source>
        <dbReference type="EMBL" id="KIJ39335.1"/>
    </source>
</evidence>
<organism evidence="2 3">
    <name type="scientific">Sphaerobolus stellatus (strain SS14)</name>
    <dbReference type="NCBI Taxonomy" id="990650"/>
    <lineage>
        <taxon>Eukaryota</taxon>
        <taxon>Fungi</taxon>
        <taxon>Dikarya</taxon>
        <taxon>Basidiomycota</taxon>
        <taxon>Agaricomycotina</taxon>
        <taxon>Agaricomycetes</taxon>
        <taxon>Phallomycetidae</taxon>
        <taxon>Geastrales</taxon>
        <taxon>Sphaerobolaceae</taxon>
        <taxon>Sphaerobolus</taxon>
    </lineage>
</organism>
<gene>
    <name evidence="2" type="ORF">M422DRAFT_32786</name>
</gene>
<feature type="compositionally biased region" description="Polar residues" evidence="1">
    <location>
        <begin position="8"/>
        <end position="22"/>
    </location>
</feature>
<accession>A0A0C9VMY7</accession>
<protein>
    <submittedName>
        <fullName evidence="2">Unplaced genomic scaffold SPHSTscaffold_78, whole genome shotgun sequence</fullName>
    </submittedName>
</protein>
<dbReference type="Proteomes" id="UP000054279">
    <property type="component" value="Unassembled WGS sequence"/>
</dbReference>
<feature type="region of interest" description="Disordered" evidence="1">
    <location>
        <begin position="1"/>
        <end position="22"/>
    </location>
</feature>
<feature type="region of interest" description="Disordered" evidence="1">
    <location>
        <begin position="298"/>
        <end position="319"/>
    </location>
</feature>
<dbReference type="AlphaFoldDB" id="A0A0C9VMY7"/>
<sequence length="478" mass="53741">MAQATPRRPSQTGTPHSTPLSASTLKTIMKEELRDCLYQSDHLFDTMYPMPPDMELEKIIVLASTHINKLDKFPRTKSEPHFYLPLQERLNAVKDALTKLDLMEKSIYKDIKFEQWYIPMAAGIDGDEPLKLDLIARDTSKRDTASAHWAEIAFCAEVKDNWTDLIRSRRSVVVLFLNCATLELRFGLYTSAWLCVSKTPLNLTKKDDIEVFIKQMARIYMSTDRLSAGFDTSCNNRSIHIPTLGLYNYQQNLCYRSSVRGRRTRVDIIVFAGDDKQDSADKLHSYPLQTLAKSTKYTGSSISDKSGSRKVQESVEGSQPRGFARLQKIKTDWEAKLKLIPGDSKVPEPANLSIAAGFHTPRKKPSRVLIIKESWPIKGRDTEAEIFASVANSFGVPSVFIGPYKHQAEVTTDLFVPGKLESCDWCGGWPKAAEKAEIRVQSRVLISTQGKPLTSAKGHWVLSKPDGYIEMPALAMSC</sequence>
<dbReference type="EMBL" id="KN837153">
    <property type="protein sequence ID" value="KIJ39335.1"/>
    <property type="molecule type" value="Genomic_DNA"/>
</dbReference>
<evidence type="ECO:0000313" key="3">
    <source>
        <dbReference type="Proteomes" id="UP000054279"/>
    </source>
</evidence>
<reference evidence="2 3" key="1">
    <citation type="submission" date="2014-06" db="EMBL/GenBank/DDBJ databases">
        <title>Evolutionary Origins and Diversification of the Mycorrhizal Mutualists.</title>
        <authorList>
            <consortium name="DOE Joint Genome Institute"/>
            <consortium name="Mycorrhizal Genomics Consortium"/>
            <person name="Kohler A."/>
            <person name="Kuo A."/>
            <person name="Nagy L.G."/>
            <person name="Floudas D."/>
            <person name="Copeland A."/>
            <person name="Barry K.W."/>
            <person name="Cichocki N."/>
            <person name="Veneault-Fourrey C."/>
            <person name="LaButti K."/>
            <person name="Lindquist E.A."/>
            <person name="Lipzen A."/>
            <person name="Lundell T."/>
            <person name="Morin E."/>
            <person name="Murat C."/>
            <person name="Riley R."/>
            <person name="Ohm R."/>
            <person name="Sun H."/>
            <person name="Tunlid A."/>
            <person name="Henrissat B."/>
            <person name="Grigoriev I.V."/>
            <person name="Hibbett D.S."/>
            <person name="Martin F."/>
        </authorList>
    </citation>
    <scope>NUCLEOTIDE SEQUENCE [LARGE SCALE GENOMIC DNA]</scope>
    <source>
        <strain evidence="2 3">SS14</strain>
    </source>
</reference>
<keyword evidence="3" id="KW-1185">Reference proteome</keyword>
<name>A0A0C9VMY7_SPHS4</name>
<evidence type="ECO:0000256" key="1">
    <source>
        <dbReference type="SAM" id="MobiDB-lite"/>
    </source>
</evidence>
<dbReference type="HOGENOM" id="CLU_045170_0_0_1"/>